<dbReference type="SUPFAM" id="SSF51366">
    <property type="entry name" value="Ribulose-phoshate binding barrel"/>
    <property type="match status" value="1"/>
</dbReference>
<dbReference type="InterPro" id="IPR006062">
    <property type="entry name" value="His_biosynth"/>
</dbReference>
<dbReference type="InterPro" id="IPR013785">
    <property type="entry name" value="Aldolase_TIM"/>
</dbReference>
<keyword evidence="7 9" id="KW-0368">Histidine biosynthesis</keyword>
<evidence type="ECO:0000256" key="6">
    <source>
        <dbReference type="ARBA" id="ARBA00022605"/>
    </source>
</evidence>
<feature type="active site" description="Proton acceptor" evidence="9">
    <location>
        <position position="8"/>
    </location>
</feature>
<dbReference type="GO" id="GO:0003949">
    <property type="term" value="F:1-(5-phosphoribosyl)-5-[(5-phosphoribosylamino)methylideneamino]imidazole-4-carboxamide isomerase activity"/>
    <property type="evidence" value="ECO:0007669"/>
    <property type="project" value="UniProtKB-UniRule"/>
</dbReference>
<dbReference type="GO" id="GO:0000105">
    <property type="term" value="P:L-histidine biosynthetic process"/>
    <property type="evidence" value="ECO:0007669"/>
    <property type="project" value="UniProtKB-UniRule"/>
</dbReference>
<comment type="pathway">
    <text evidence="3 9 11">Amino-acid biosynthesis; L-histidine biosynthesis; L-histidine from 5-phospho-alpha-D-ribose 1-diphosphate: step 4/9.</text>
</comment>
<evidence type="ECO:0000256" key="1">
    <source>
        <dbReference type="ARBA" id="ARBA00000901"/>
    </source>
</evidence>
<dbReference type="OrthoDB" id="9807749at2"/>
<dbReference type="Gene3D" id="3.20.20.70">
    <property type="entry name" value="Aldolase class I"/>
    <property type="match status" value="1"/>
</dbReference>
<dbReference type="GO" id="GO:0005737">
    <property type="term" value="C:cytoplasm"/>
    <property type="evidence" value="ECO:0007669"/>
    <property type="project" value="UniProtKB-SubCell"/>
</dbReference>
<dbReference type="UniPathway" id="UPA00031">
    <property type="reaction ID" value="UER00009"/>
</dbReference>
<evidence type="ECO:0000256" key="4">
    <source>
        <dbReference type="ARBA" id="ARBA00009667"/>
    </source>
</evidence>
<dbReference type="GO" id="GO:0000162">
    <property type="term" value="P:L-tryptophan biosynthetic process"/>
    <property type="evidence" value="ECO:0007669"/>
    <property type="project" value="TreeGrafter"/>
</dbReference>
<dbReference type="AlphaFoldDB" id="A0A556N6N2"/>
<keyword evidence="6 9" id="KW-0028">Amino-acid biosynthesis</keyword>
<dbReference type="RefSeq" id="WP_144331340.1">
    <property type="nucleotide sequence ID" value="NZ_VLPL01000001.1"/>
</dbReference>
<evidence type="ECO:0000256" key="7">
    <source>
        <dbReference type="ARBA" id="ARBA00023102"/>
    </source>
</evidence>
<dbReference type="InterPro" id="IPR006063">
    <property type="entry name" value="HisA_bact_arch"/>
</dbReference>
<feature type="active site" description="Proton donor" evidence="9">
    <location>
        <position position="130"/>
    </location>
</feature>
<evidence type="ECO:0000313" key="12">
    <source>
        <dbReference type="EMBL" id="TSJ47805.1"/>
    </source>
</evidence>
<evidence type="ECO:0000256" key="9">
    <source>
        <dbReference type="HAMAP-Rule" id="MF_01014"/>
    </source>
</evidence>
<protein>
    <recommendedName>
        <fullName evidence="9 11">1-(5-phosphoribosyl)-5-[(5-phosphoribosylamino)methylideneamino] imidazole-4-carboxamide isomerase</fullName>
        <ecNumber evidence="9 11">5.3.1.16</ecNumber>
    </recommendedName>
    <alternativeName>
        <fullName evidence="9">Phosphoribosylformimino-5-aminoimidazole carboxamide ribotide isomerase</fullName>
    </alternativeName>
</protein>
<dbReference type="PANTHER" id="PTHR43090">
    <property type="entry name" value="1-(5-PHOSPHORIBOSYL)-5-[(5-PHOSPHORIBOSYLAMINO)METHYLIDENEAMINO] IMIDAZOLE-4-CARBOXAMIDE ISOMERASE"/>
    <property type="match status" value="1"/>
</dbReference>
<dbReference type="EC" id="5.3.1.16" evidence="9 11"/>
<evidence type="ECO:0000256" key="2">
    <source>
        <dbReference type="ARBA" id="ARBA00004496"/>
    </source>
</evidence>
<evidence type="ECO:0000256" key="10">
    <source>
        <dbReference type="RuleBase" id="RU003657"/>
    </source>
</evidence>
<evidence type="ECO:0000256" key="3">
    <source>
        <dbReference type="ARBA" id="ARBA00005133"/>
    </source>
</evidence>
<name>A0A556N6N2_9FLAO</name>
<evidence type="ECO:0000256" key="8">
    <source>
        <dbReference type="ARBA" id="ARBA00023235"/>
    </source>
</evidence>
<comment type="subcellular location">
    <subcellularLocation>
        <location evidence="2 9 11">Cytoplasm</location>
    </subcellularLocation>
</comment>
<dbReference type="Proteomes" id="UP000316008">
    <property type="component" value="Unassembled WGS sequence"/>
</dbReference>
<keyword evidence="5 9" id="KW-0963">Cytoplasm</keyword>
<proteinExistence type="inferred from homology"/>
<evidence type="ECO:0000256" key="11">
    <source>
        <dbReference type="RuleBase" id="RU003658"/>
    </source>
</evidence>
<dbReference type="PANTHER" id="PTHR43090:SF2">
    <property type="entry name" value="1-(5-PHOSPHORIBOSYL)-5-[(5-PHOSPHORIBOSYLAMINO)METHYLIDENEAMINO] IMIDAZOLE-4-CARBOXAMIDE ISOMERASE"/>
    <property type="match status" value="1"/>
</dbReference>
<organism evidence="12 13">
    <name type="scientific">Fluviicola chungangensis</name>
    <dbReference type="NCBI Taxonomy" id="2597671"/>
    <lineage>
        <taxon>Bacteria</taxon>
        <taxon>Pseudomonadati</taxon>
        <taxon>Bacteroidota</taxon>
        <taxon>Flavobacteriia</taxon>
        <taxon>Flavobacteriales</taxon>
        <taxon>Crocinitomicaceae</taxon>
        <taxon>Fluviicola</taxon>
    </lineage>
</organism>
<reference evidence="12 13" key="1">
    <citation type="submission" date="2019-07" db="EMBL/GenBank/DDBJ databases">
        <authorList>
            <person name="Huq M.A."/>
        </authorList>
    </citation>
    <scope>NUCLEOTIDE SEQUENCE [LARGE SCALE GENOMIC DNA]</scope>
    <source>
        <strain evidence="12 13">MAH-3</strain>
    </source>
</reference>
<dbReference type="InterPro" id="IPR044524">
    <property type="entry name" value="Isoase_HisA-like"/>
</dbReference>
<dbReference type="Pfam" id="PF00977">
    <property type="entry name" value="His_biosynth"/>
    <property type="match status" value="1"/>
</dbReference>
<dbReference type="EMBL" id="VLPL01000001">
    <property type="protein sequence ID" value="TSJ47805.1"/>
    <property type="molecule type" value="Genomic_DNA"/>
</dbReference>
<dbReference type="HAMAP" id="MF_01014">
    <property type="entry name" value="HisA"/>
    <property type="match status" value="1"/>
</dbReference>
<comment type="caution">
    <text evidence="12">The sequence shown here is derived from an EMBL/GenBank/DDBJ whole genome shotgun (WGS) entry which is preliminary data.</text>
</comment>
<evidence type="ECO:0000256" key="5">
    <source>
        <dbReference type="ARBA" id="ARBA00022490"/>
    </source>
</evidence>
<dbReference type="CDD" id="cd04732">
    <property type="entry name" value="HisA"/>
    <property type="match status" value="1"/>
</dbReference>
<accession>A0A556N6N2</accession>
<dbReference type="InterPro" id="IPR023016">
    <property type="entry name" value="HisA/PriA"/>
</dbReference>
<comment type="catalytic activity">
    <reaction evidence="1 9 11">
        <text>1-(5-phospho-beta-D-ribosyl)-5-[(5-phospho-beta-D-ribosylamino)methylideneamino]imidazole-4-carboxamide = 5-[(5-phospho-1-deoxy-D-ribulos-1-ylimino)methylamino]-1-(5-phospho-beta-D-ribosyl)imidazole-4-carboxamide</text>
        <dbReference type="Rhea" id="RHEA:15469"/>
        <dbReference type="ChEBI" id="CHEBI:58435"/>
        <dbReference type="ChEBI" id="CHEBI:58525"/>
        <dbReference type="EC" id="5.3.1.16"/>
    </reaction>
</comment>
<evidence type="ECO:0000313" key="13">
    <source>
        <dbReference type="Proteomes" id="UP000316008"/>
    </source>
</evidence>
<dbReference type="InterPro" id="IPR011060">
    <property type="entry name" value="RibuloseP-bd_barrel"/>
</dbReference>
<keyword evidence="13" id="KW-1185">Reference proteome</keyword>
<comment type="similarity">
    <text evidence="4 9 10">Belongs to the HisA/HisF family.</text>
</comment>
<dbReference type="FunFam" id="3.20.20.70:FF:000009">
    <property type="entry name" value="1-(5-phosphoribosyl)-5-[(5-phosphoribosylamino)methylideneamino] imidazole-4-carboxamide isomerase"/>
    <property type="match status" value="1"/>
</dbReference>
<keyword evidence="8 9" id="KW-0413">Isomerase</keyword>
<sequence length="242" mass="26721">MIAIPAIDILDMQIVRLYQGKYTEQTNYDLDPVHYARKIEESGLEYLHLVDLSGARTGQIVHAELMKEIALKTGLKVDFGGGIKTREDVVSLLEMGANQVVIGSLCVRDPELVCSWINEFGTKRFILALDTDGTSLKIHGWQENTGISLEELMRYFESFKALTILTTDIRKDGTGSGPNVPMYRSLIGKFPNQRWVASGGVRNSSDLQELRAVGCYGCVVGKALLEGDITLATLKFFNDAGV</sequence>
<dbReference type="NCBIfam" id="TIGR00007">
    <property type="entry name" value="1-(5-phosphoribosyl)-5-[(5-phosphoribosylamino)methylideneamino]imidazole-4-carboxamide isomerase"/>
    <property type="match status" value="1"/>
</dbReference>
<gene>
    <name evidence="9 12" type="primary">hisA</name>
    <name evidence="12" type="ORF">FO442_01365</name>
</gene>